<feature type="domain" description="Carbohydrate kinase PfkB" evidence="4">
    <location>
        <begin position="38"/>
        <end position="298"/>
    </location>
</feature>
<proteinExistence type="inferred from homology"/>
<dbReference type="OrthoDB" id="9779730at2"/>
<gene>
    <name evidence="5" type="ORF">EHV23_00190</name>
</gene>
<dbReference type="CDD" id="cd01942">
    <property type="entry name" value="ribokinase_group_A"/>
    <property type="match status" value="1"/>
</dbReference>
<dbReference type="PANTHER" id="PTHR43085:SF46">
    <property type="entry name" value="ADENOSINE KINASE"/>
    <property type="match status" value="1"/>
</dbReference>
<accession>A0A3R8NBG7</accession>
<evidence type="ECO:0000256" key="3">
    <source>
        <dbReference type="ARBA" id="ARBA00022777"/>
    </source>
</evidence>
<dbReference type="Pfam" id="PF00294">
    <property type="entry name" value="PfkB"/>
    <property type="match status" value="1"/>
</dbReference>
<comment type="similarity">
    <text evidence="1">Belongs to the carbohydrate kinase PfkB family.</text>
</comment>
<sequence length="315" mass="33769">MTQHVLISGSVAFDTIMVFDGYFKDHILPERVHQINISMLTPELKRESGGCAANIAYNLRLLGGTPAILATVGKDGAEYAEQLGAMGIDTRQLLVLPEFFTPQAFVTTDKAANQIAAFHPGAMNEAHRARVDAFPRQEVSWGIASPNGHDAFVQHCDQFEKAGIPFICDPGQSLPILGGDELKKMIRQATALTVNDYEFGMVCNKTGWTEAEVLEAAGTMIVTLGGDGSRLHHDGKVEQIAPVAINATVDPTGCGDAYRAGLLYGLSSGWDWKKSAQLGSVMGAIKIESPGPQNHSPSRSDIAARYAAAYGAQPW</sequence>
<evidence type="ECO:0000256" key="2">
    <source>
        <dbReference type="ARBA" id="ARBA00022679"/>
    </source>
</evidence>
<dbReference type="SUPFAM" id="SSF53613">
    <property type="entry name" value="Ribokinase-like"/>
    <property type="match status" value="1"/>
</dbReference>
<dbReference type="AlphaFoldDB" id="A0A3R8NBG7"/>
<keyword evidence="2" id="KW-0808">Transferase</keyword>
<dbReference type="EMBL" id="RRUE01000001">
    <property type="protein sequence ID" value="RRN44760.1"/>
    <property type="molecule type" value="Genomic_DNA"/>
</dbReference>
<keyword evidence="6" id="KW-1185">Reference proteome</keyword>
<evidence type="ECO:0000313" key="6">
    <source>
        <dbReference type="Proteomes" id="UP000270261"/>
    </source>
</evidence>
<evidence type="ECO:0000256" key="1">
    <source>
        <dbReference type="ARBA" id="ARBA00010688"/>
    </source>
</evidence>
<dbReference type="InterPro" id="IPR011611">
    <property type="entry name" value="PfkB_dom"/>
</dbReference>
<reference evidence="5 6" key="1">
    <citation type="submission" date="2018-11" db="EMBL/GenBank/DDBJ databases">
        <title>Genome sequencing of Lautropia sp. KCOM 2505 (= ChDC F240).</title>
        <authorList>
            <person name="Kook J.-K."/>
            <person name="Park S.-N."/>
            <person name="Lim Y.K."/>
        </authorList>
    </citation>
    <scope>NUCLEOTIDE SEQUENCE [LARGE SCALE GENOMIC DNA]</scope>
    <source>
        <strain evidence="5 6">KCOM 2505</strain>
    </source>
</reference>
<comment type="caution">
    <text evidence="5">The sequence shown here is derived from an EMBL/GenBank/DDBJ whole genome shotgun (WGS) entry which is preliminary data.</text>
</comment>
<dbReference type="RefSeq" id="WP_125094177.1">
    <property type="nucleotide sequence ID" value="NZ_RRUE01000001.1"/>
</dbReference>
<protein>
    <submittedName>
        <fullName evidence="5">Carbohydrate kinase family protein</fullName>
    </submittedName>
</protein>
<dbReference type="GO" id="GO:0016301">
    <property type="term" value="F:kinase activity"/>
    <property type="evidence" value="ECO:0007669"/>
    <property type="project" value="UniProtKB-KW"/>
</dbReference>
<dbReference type="InterPro" id="IPR050306">
    <property type="entry name" value="PfkB_Carbo_kinase"/>
</dbReference>
<name>A0A3R8NBG7_9BURK</name>
<dbReference type="Proteomes" id="UP000270261">
    <property type="component" value="Unassembled WGS sequence"/>
</dbReference>
<dbReference type="InterPro" id="IPR002173">
    <property type="entry name" value="Carboh/pur_kinase_PfkB_CS"/>
</dbReference>
<evidence type="ECO:0000259" key="4">
    <source>
        <dbReference type="Pfam" id="PF00294"/>
    </source>
</evidence>
<dbReference type="PANTHER" id="PTHR43085">
    <property type="entry name" value="HEXOKINASE FAMILY MEMBER"/>
    <property type="match status" value="1"/>
</dbReference>
<dbReference type="PROSITE" id="PS00583">
    <property type="entry name" value="PFKB_KINASES_1"/>
    <property type="match status" value="1"/>
</dbReference>
<dbReference type="InterPro" id="IPR029056">
    <property type="entry name" value="Ribokinase-like"/>
</dbReference>
<evidence type="ECO:0000313" key="5">
    <source>
        <dbReference type="EMBL" id="RRN44760.1"/>
    </source>
</evidence>
<organism evidence="5 6">
    <name type="scientific">Lautropia dentalis</name>
    <dbReference type="NCBI Taxonomy" id="2490857"/>
    <lineage>
        <taxon>Bacteria</taxon>
        <taxon>Pseudomonadati</taxon>
        <taxon>Pseudomonadota</taxon>
        <taxon>Betaproteobacteria</taxon>
        <taxon>Burkholderiales</taxon>
        <taxon>Burkholderiaceae</taxon>
        <taxon>Lautropia</taxon>
    </lineage>
</organism>
<keyword evidence="3 5" id="KW-0418">Kinase</keyword>
<dbReference type="Gene3D" id="3.40.1190.20">
    <property type="match status" value="1"/>
</dbReference>